<sequence length="108" mass="12055">MSVDVVLFVFFSVAGLCNFMKPHLKGYTGSSLSPDESVFRRSIQAAPLSPLTNIADRLVVDAIRRASLTRRPSTIKYPPDYFNTQDEPSSSSSEDDKSKKPKMKKLKN</sequence>
<keyword evidence="4" id="KW-1185">Reference proteome</keyword>
<reference evidence="3 4" key="1">
    <citation type="journal article" date="2019" name="Commun. Biol.">
        <title>The bagworm genome reveals a unique fibroin gene that provides high tensile strength.</title>
        <authorList>
            <person name="Kono N."/>
            <person name="Nakamura H."/>
            <person name="Ohtoshi R."/>
            <person name="Tomita M."/>
            <person name="Numata K."/>
            <person name="Arakawa K."/>
        </authorList>
    </citation>
    <scope>NUCLEOTIDE SEQUENCE [LARGE SCALE GENOMIC DNA]</scope>
</reference>
<comment type="caution">
    <text evidence="3">The sequence shown here is derived from an EMBL/GenBank/DDBJ whole genome shotgun (WGS) entry which is preliminary data.</text>
</comment>
<organism evidence="3 4">
    <name type="scientific">Eumeta variegata</name>
    <name type="common">Bagworm moth</name>
    <name type="synonym">Eumeta japonica</name>
    <dbReference type="NCBI Taxonomy" id="151549"/>
    <lineage>
        <taxon>Eukaryota</taxon>
        <taxon>Metazoa</taxon>
        <taxon>Ecdysozoa</taxon>
        <taxon>Arthropoda</taxon>
        <taxon>Hexapoda</taxon>
        <taxon>Insecta</taxon>
        <taxon>Pterygota</taxon>
        <taxon>Neoptera</taxon>
        <taxon>Endopterygota</taxon>
        <taxon>Lepidoptera</taxon>
        <taxon>Glossata</taxon>
        <taxon>Ditrysia</taxon>
        <taxon>Tineoidea</taxon>
        <taxon>Psychidae</taxon>
        <taxon>Oiketicinae</taxon>
        <taxon>Eumeta</taxon>
    </lineage>
</organism>
<name>A0A4C1X849_EUMVA</name>
<dbReference type="Proteomes" id="UP000299102">
    <property type="component" value="Unassembled WGS sequence"/>
</dbReference>
<evidence type="ECO:0000313" key="3">
    <source>
        <dbReference type="EMBL" id="GBP59976.1"/>
    </source>
</evidence>
<evidence type="ECO:0000256" key="1">
    <source>
        <dbReference type="SAM" id="MobiDB-lite"/>
    </source>
</evidence>
<dbReference type="EMBL" id="BGZK01000775">
    <property type="protein sequence ID" value="GBP59976.1"/>
    <property type="molecule type" value="Genomic_DNA"/>
</dbReference>
<feature type="signal peptide" evidence="2">
    <location>
        <begin position="1"/>
        <end position="19"/>
    </location>
</feature>
<evidence type="ECO:0000256" key="2">
    <source>
        <dbReference type="SAM" id="SignalP"/>
    </source>
</evidence>
<dbReference type="OrthoDB" id="6931106at2759"/>
<accession>A0A4C1X849</accession>
<proteinExistence type="predicted"/>
<protein>
    <submittedName>
        <fullName evidence="3">Uncharacterized protein</fullName>
    </submittedName>
</protein>
<dbReference type="AlphaFoldDB" id="A0A4C1X849"/>
<feature type="region of interest" description="Disordered" evidence="1">
    <location>
        <begin position="71"/>
        <end position="108"/>
    </location>
</feature>
<feature type="chain" id="PRO_5020027621" evidence="2">
    <location>
        <begin position="20"/>
        <end position="108"/>
    </location>
</feature>
<evidence type="ECO:0000313" key="4">
    <source>
        <dbReference type="Proteomes" id="UP000299102"/>
    </source>
</evidence>
<keyword evidence="2" id="KW-0732">Signal</keyword>
<gene>
    <name evidence="3" type="ORF">EVAR_84476_1</name>
</gene>
<feature type="compositionally biased region" description="Basic residues" evidence="1">
    <location>
        <begin position="99"/>
        <end position="108"/>
    </location>
</feature>